<dbReference type="PROSITE" id="PS51257">
    <property type="entry name" value="PROKAR_LIPOPROTEIN"/>
    <property type="match status" value="1"/>
</dbReference>
<dbReference type="EMBL" id="QLUW01000002">
    <property type="protein sequence ID" value="RAP76580.1"/>
    <property type="molecule type" value="Genomic_DNA"/>
</dbReference>
<evidence type="ECO:0000313" key="4">
    <source>
        <dbReference type="Proteomes" id="UP000249260"/>
    </source>
</evidence>
<accession>A0A328U1Q7</accession>
<name>A0A328U1Q7_9BACL</name>
<feature type="chain" id="PRO_5038819621" description="ABC transporter substrate-binding protein" evidence="2">
    <location>
        <begin position="27"/>
        <end position="649"/>
    </location>
</feature>
<evidence type="ECO:0000256" key="1">
    <source>
        <dbReference type="SAM" id="MobiDB-lite"/>
    </source>
</evidence>
<reference evidence="3 4" key="1">
    <citation type="submission" date="2018-06" db="EMBL/GenBank/DDBJ databases">
        <title>Paenibacillus montanisoli sp. nov., isolated from mountain area soil.</title>
        <authorList>
            <person name="Wu M."/>
        </authorList>
    </citation>
    <scope>NUCLEOTIDE SEQUENCE [LARGE SCALE GENOMIC DNA]</scope>
    <source>
        <strain evidence="3 4">RA17</strain>
    </source>
</reference>
<proteinExistence type="predicted"/>
<feature type="signal peptide" evidence="2">
    <location>
        <begin position="1"/>
        <end position="26"/>
    </location>
</feature>
<gene>
    <name evidence="3" type="ORF">DL346_14530</name>
</gene>
<keyword evidence="4" id="KW-1185">Reference proteome</keyword>
<dbReference type="Proteomes" id="UP000249260">
    <property type="component" value="Unassembled WGS sequence"/>
</dbReference>
<dbReference type="OrthoDB" id="2495340at2"/>
<evidence type="ECO:0000256" key="2">
    <source>
        <dbReference type="SAM" id="SignalP"/>
    </source>
</evidence>
<evidence type="ECO:0008006" key="5">
    <source>
        <dbReference type="Google" id="ProtNLM"/>
    </source>
</evidence>
<dbReference type="SUPFAM" id="SSF53850">
    <property type="entry name" value="Periplasmic binding protein-like II"/>
    <property type="match status" value="1"/>
</dbReference>
<comment type="caution">
    <text evidence="3">The sequence shown here is derived from an EMBL/GenBank/DDBJ whole genome shotgun (WGS) entry which is preliminary data.</text>
</comment>
<dbReference type="AlphaFoldDB" id="A0A328U1Q7"/>
<dbReference type="Gene3D" id="3.40.190.10">
    <property type="entry name" value="Periplasmic binding protein-like II"/>
    <property type="match status" value="2"/>
</dbReference>
<sequence>MGKKWLGLTVSSVLLVSTLLSGCSNNADPKESGQETPTTPTSNNSKSNNGTETPATPEDQLAAWSELKITMTGYPTAGNERAQEDVLTPIWREKTKVIPETITGGEDKIQQWIVADTLPDIIATPGHARGTQDYNLLKENNKAIEIKKEDIIKYMPRYVEYLEELGGSVDQLYEDNKDLQDGKLWFIPYIQGIKQMPALQGTKYEKDVLGFSQYNFYFRDDILKQIYPNAKTEAELRDLYNKQGGTLSYEDISDVPINSIDDLLAYLRKVKELNVKVGDKPVSAHMQSNSTNPSSLLWSMFSVPGYLWTETGERTQKGNQLTYTPLTPEWKDYYKFWNTAYNEGLVDRESFIQKDDQMNAKIINGEYAVFNGWGPANDARALSKKENRGYGFRLVPMFANQPMVSKYQDLTYQPVNLDGSAYGYIITTKVDEKNLPQILNWFDWNFSKEAAELRAWGLPEWSTGEGENRRFKPEYKAIEDWAVGGIKSDKDGNYYGLFDLLSGSGSANGAPYWNHETYGVRGLPYAYVPKAVYPPSPSPDANTDGAVLVAENNHFKSNVKYYHQTGWAFANLDPEGKFDAIDSKTGVYGATTKSKIVNLIVGKPGDFEKNYNDYMSSYTDEWKTEWAAMQERWKTLWDTKVQPEIDNMK</sequence>
<feature type="region of interest" description="Disordered" evidence="1">
    <location>
        <begin position="24"/>
        <end position="56"/>
    </location>
</feature>
<feature type="compositionally biased region" description="Low complexity" evidence="1">
    <location>
        <begin position="35"/>
        <end position="53"/>
    </location>
</feature>
<dbReference type="RefSeq" id="WP_112882798.1">
    <property type="nucleotide sequence ID" value="NZ_QLUW01000002.1"/>
</dbReference>
<organism evidence="3 4">
    <name type="scientific">Paenibacillus montanisoli</name>
    <dbReference type="NCBI Taxonomy" id="2081970"/>
    <lineage>
        <taxon>Bacteria</taxon>
        <taxon>Bacillati</taxon>
        <taxon>Bacillota</taxon>
        <taxon>Bacilli</taxon>
        <taxon>Bacillales</taxon>
        <taxon>Paenibacillaceae</taxon>
        <taxon>Paenibacillus</taxon>
    </lineage>
</organism>
<keyword evidence="2" id="KW-0732">Signal</keyword>
<protein>
    <recommendedName>
        <fullName evidence="5">ABC transporter substrate-binding protein</fullName>
    </recommendedName>
</protein>
<evidence type="ECO:0000313" key="3">
    <source>
        <dbReference type="EMBL" id="RAP76580.1"/>
    </source>
</evidence>